<dbReference type="PANTHER" id="PTHR34055">
    <property type="entry name" value="OS09G0491596 PROTEIN"/>
    <property type="match status" value="1"/>
</dbReference>
<protein>
    <submittedName>
        <fullName evidence="3">Uncharacterized protein</fullName>
    </submittedName>
</protein>
<feature type="region of interest" description="Disordered" evidence="1">
    <location>
        <begin position="27"/>
        <end position="65"/>
    </location>
</feature>
<organism evidence="3 4">
    <name type="scientific">Vitis vinifera</name>
    <name type="common">Grape</name>
    <dbReference type="NCBI Taxonomy" id="29760"/>
    <lineage>
        <taxon>Eukaryota</taxon>
        <taxon>Viridiplantae</taxon>
        <taxon>Streptophyta</taxon>
        <taxon>Embryophyta</taxon>
        <taxon>Tracheophyta</taxon>
        <taxon>Spermatophyta</taxon>
        <taxon>Magnoliopsida</taxon>
        <taxon>eudicotyledons</taxon>
        <taxon>Gunneridae</taxon>
        <taxon>Pentapetalae</taxon>
        <taxon>rosids</taxon>
        <taxon>Vitales</taxon>
        <taxon>Vitaceae</taxon>
        <taxon>Viteae</taxon>
        <taxon>Vitis</taxon>
    </lineage>
</organism>
<evidence type="ECO:0000256" key="2">
    <source>
        <dbReference type="SAM" id="SignalP"/>
    </source>
</evidence>
<dbReference type="EMBL" id="FN596004">
    <property type="protein sequence ID" value="CBI32200.3"/>
    <property type="molecule type" value="Genomic_DNA"/>
</dbReference>
<proteinExistence type="predicted"/>
<accession>D7TNX7</accession>
<keyword evidence="4" id="KW-1185">Reference proteome</keyword>
<feature type="compositionally biased region" description="Basic and acidic residues" evidence="1">
    <location>
        <begin position="37"/>
        <end position="50"/>
    </location>
</feature>
<reference evidence="4" key="1">
    <citation type="journal article" date="2007" name="Nature">
        <title>The grapevine genome sequence suggests ancestral hexaploidization in major angiosperm phyla.</title>
        <authorList>
            <consortium name="The French-Italian Public Consortium for Grapevine Genome Characterization."/>
            <person name="Jaillon O."/>
            <person name="Aury J.-M."/>
            <person name="Noel B."/>
            <person name="Policriti A."/>
            <person name="Clepet C."/>
            <person name="Casagrande A."/>
            <person name="Choisne N."/>
            <person name="Aubourg S."/>
            <person name="Vitulo N."/>
            <person name="Jubin C."/>
            <person name="Vezzi A."/>
            <person name="Legeai F."/>
            <person name="Hugueney P."/>
            <person name="Dasilva C."/>
            <person name="Horner D."/>
            <person name="Mica E."/>
            <person name="Jublot D."/>
            <person name="Poulain J."/>
            <person name="Bruyere C."/>
            <person name="Billault A."/>
            <person name="Segurens B."/>
            <person name="Gouyvenoux M."/>
            <person name="Ugarte E."/>
            <person name="Cattonaro F."/>
            <person name="Anthouard V."/>
            <person name="Vico V."/>
            <person name="Del Fabbro C."/>
            <person name="Alaux M."/>
            <person name="Di Gaspero G."/>
            <person name="Dumas V."/>
            <person name="Felice N."/>
            <person name="Paillard S."/>
            <person name="Juman I."/>
            <person name="Moroldo M."/>
            <person name="Scalabrin S."/>
            <person name="Canaguier A."/>
            <person name="Le Clainche I."/>
            <person name="Malacrida G."/>
            <person name="Durand E."/>
            <person name="Pesole G."/>
            <person name="Laucou V."/>
            <person name="Chatelet P."/>
            <person name="Merdinoglu D."/>
            <person name="Delledonne M."/>
            <person name="Pezzotti M."/>
            <person name="Lecharny A."/>
            <person name="Scarpelli C."/>
            <person name="Artiguenave F."/>
            <person name="Pe M.E."/>
            <person name="Valle G."/>
            <person name="Morgante M."/>
            <person name="Caboche M."/>
            <person name="Adam-Blondon A.-F."/>
            <person name="Weissenbach J."/>
            <person name="Quetier F."/>
            <person name="Wincker P."/>
        </authorList>
    </citation>
    <scope>NUCLEOTIDE SEQUENCE [LARGE SCALE GENOMIC DNA]</scope>
    <source>
        <strain evidence="4">cv. Pinot noir / PN40024</strain>
    </source>
</reference>
<sequence>MYIFLLAEIFLVLYESFTYGALRHRDRGKGKKLTITNHKDLGSGEEEKIPTQKRRGRTQKPLKDEKKLKLKIARMPKLVSRAKR</sequence>
<dbReference type="HOGENOM" id="CLU_2532051_0_0_1"/>
<dbReference type="AlphaFoldDB" id="D7TNX7"/>
<evidence type="ECO:0000256" key="1">
    <source>
        <dbReference type="SAM" id="MobiDB-lite"/>
    </source>
</evidence>
<dbReference type="InParanoid" id="D7TNX7"/>
<name>D7TNX7_VITVI</name>
<feature type="compositionally biased region" description="Basic residues" evidence="1">
    <location>
        <begin position="51"/>
        <end position="60"/>
    </location>
</feature>
<gene>
    <name evidence="3" type="ordered locus">VIT_13s0101g00140</name>
</gene>
<feature type="chain" id="PRO_5003106148" evidence="2">
    <location>
        <begin position="21"/>
        <end position="84"/>
    </location>
</feature>
<dbReference type="PANTHER" id="PTHR34055:SF1">
    <property type="entry name" value="EXPRESSED PROTEIN"/>
    <property type="match status" value="1"/>
</dbReference>
<feature type="signal peptide" evidence="2">
    <location>
        <begin position="1"/>
        <end position="20"/>
    </location>
</feature>
<keyword evidence="2" id="KW-0732">Signal</keyword>
<dbReference type="Proteomes" id="UP000009183">
    <property type="component" value="Chromosome 13"/>
</dbReference>
<dbReference type="PaxDb" id="29760-VIT_13s0101g00140.t01"/>
<evidence type="ECO:0000313" key="4">
    <source>
        <dbReference type="Proteomes" id="UP000009183"/>
    </source>
</evidence>
<evidence type="ECO:0000313" key="3">
    <source>
        <dbReference type="EMBL" id="CBI32200.3"/>
    </source>
</evidence>